<dbReference type="InterPro" id="IPR000014">
    <property type="entry name" value="PAS"/>
</dbReference>
<dbReference type="SMART" id="SM00448">
    <property type="entry name" value="REC"/>
    <property type="match status" value="1"/>
</dbReference>
<dbReference type="Gene3D" id="3.30.450.20">
    <property type="entry name" value="PAS domain"/>
    <property type="match status" value="2"/>
</dbReference>
<dbReference type="SMART" id="SM00091">
    <property type="entry name" value="PAS"/>
    <property type="match status" value="2"/>
</dbReference>
<dbReference type="Pfam" id="PF00072">
    <property type="entry name" value="Response_reg"/>
    <property type="match status" value="1"/>
</dbReference>
<dbReference type="CDD" id="cd00082">
    <property type="entry name" value="HisKA"/>
    <property type="match status" value="1"/>
</dbReference>
<dbReference type="InterPro" id="IPR036890">
    <property type="entry name" value="HATPase_C_sf"/>
</dbReference>
<dbReference type="Pfam" id="PF08448">
    <property type="entry name" value="PAS_4"/>
    <property type="match status" value="1"/>
</dbReference>
<comment type="catalytic activity">
    <reaction evidence="1">
        <text>ATP + protein L-histidine = ADP + protein N-phospho-L-histidine.</text>
        <dbReference type="EC" id="2.7.13.3"/>
    </reaction>
</comment>
<keyword evidence="3 4" id="KW-0597">Phosphoprotein</keyword>
<dbReference type="SMART" id="SM00388">
    <property type="entry name" value="HisKA"/>
    <property type="match status" value="1"/>
</dbReference>
<dbReference type="NCBIfam" id="TIGR00229">
    <property type="entry name" value="sensory_box"/>
    <property type="match status" value="1"/>
</dbReference>
<dbReference type="Gene3D" id="1.10.287.130">
    <property type="match status" value="1"/>
</dbReference>
<comment type="caution">
    <text evidence="8">The sequence shown here is derived from an EMBL/GenBank/DDBJ whole genome shotgun (WGS) entry which is preliminary data.</text>
</comment>
<keyword evidence="8" id="KW-0808">Transferase</keyword>
<evidence type="ECO:0000256" key="2">
    <source>
        <dbReference type="ARBA" id="ARBA00012438"/>
    </source>
</evidence>
<dbReference type="Gene3D" id="3.30.565.10">
    <property type="entry name" value="Histidine kinase-like ATPase, C-terminal domain"/>
    <property type="match status" value="1"/>
</dbReference>
<dbReference type="InterPro" id="IPR003661">
    <property type="entry name" value="HisK_dim/P_dom"/>
</dbReference>
<accession>A0A2P7BA90</accession>
<evidence type="ECO:0000313" key="8">
    <source>
        <dbReference type="EMBL" id="PSH63385.1"/>
    </source>
</evidence>
<dbReference type="InterPro" id="IPR035965">
    <property type="entry name" value="PAS-like_dom_sf"/>
</dbReference>
<feature type="domain" description="PAS" evidence="7">
    <location>
        <begin position="150"/>
        <end position="220"/>
    </location>
</feature>
<proteinExistence type="predicted"/>
<evidence type="ECO:0000256" key="4">
    <source>
        <dbReference type="PROSITE-ProRule" id="PRU00169"/>
    </source>
</evidence>
<dbReference type="RefSeq" id="WP_106713514.1">
    <property type="nucleotide sequence ID" value="NZ_PGGO01000024.1"/>
</dbReference>
<dbReference type="PANTHER" id="PTHR43065">
    <property type="entry name" value="SENSOR HISTIDINE KINASE"/>
    <property type="match status" value="1"/>
</dbReference>
<feature type="domain" description="Histidine kinase" evidence="5">
    <location>
        <begin position="287"/>
        <end position="497"/>
    </location>
</feature>
<protein>
    <recommendedName>
        <fullName evidence="2">histidine kinase</fullName>
        <ecNumber evidence="2">2.7.13.3</ecNumber>
    </recommendedName>
</protein>
<dbReference type="PROSITE" id="PS50112">
    <property type="entry name" value="PAS"/>
    <property type="match status" value="2"/>
</dbReference>
<gene>
    <name evidence="8" type="ORF">CU102_23485</name>
</gene>
<dbReference type="PROSITE" id="PS50110">
    <property type="entry name" value="RESPONSE_REGULATORY"/>
    <property type="match status" value="1"/>
</dbReference>
<dbReference type="EMBL" id="PGGO01000024">
    <property type="protein sequence ID" value="PSH63385.1"/>
    <property type="molecule type" value="Genomic_DNA"/>
</dbReference>
<dbReference type="Gene3D" id="3.40.50.2300">
    <property type="match status" value="1"/>
</dbReference>
<dbReference type="SUPFAM" id="SSF47384">
    <property type="entry name" value="Homodimeric domain of signal transducing histidine kinase"/>
    <property type="match status" value="1"/>
</dbReference>
<dbReference type="OrthoDB" id="9805722at2"/>
<dbReference type="PROSITE" id="PS50109">
    <property type="entry name" value="HIS_KIN"/>
    <property type="match status" value="1"/>
</dbReference>
<dbReference type="InterPro" id="IPR004358">
    <property type="entry name" value="Sig_transdc_His_kin-like_C"/>
</dbReference>
<dbReference type="InterPro" id="IPR011006">
    <property type="entry name" value="CheY-like_superfamily"/>
</dbReference>
<dbReference type="InterPro" id="IPR003594">
    <property type="entry name" value="HATPase_dom"/>
</dbReference>
<keyword evidence="8" id="KW-0418">Kinase</keyword>
<dbReference type="InterPro" id="IPR013656">
    <property type="entry name" value="PAS_4"/>
</dbReference>
<feature type="domain" description="Response regulatory" evidence="6">
    <location>
        <begin position="520"/>
        <end position="633"/>
    </location>
</feature>
<dbReference type="Pfam" id="PF02518">
    <property type="entry name" value="HATPase_c"/>
    <property type="match status" value="1"/>
</dbReference>
<organism evidence="8 9">
    <name type="scientific">Phyllobacterium brassicacearum</name>
    <dbReference type="NCBI Taxonomy" id="314235"/>
    <lineage>
        <taxon>Bacteria</taxon>
        <taxon>Pseudomonadati</taxon>
        <taxon>Pseudomonadota</taxon>
        <taxon>Alphaproteobacteria</taxon>
        <taxon>Hyphomicrobiales</taxon>
        <taxon>Phyllobacteriaceae</taxon>
        <taxon>Phyllobacterium</taxon>
    </lineage>
</organism>
<feature type="modified residue" description="4-aspartylphosphate" evidence="4">
    <location>
        <position position="570"/>
    </location>
</feature>
<dbReference type="InterPro" id="IPR036097">
    <property type="entry name" value="HisK_dim/P_sf"/>
</dbReference>
<evidence type="ECO:0000259" key="6">
    <source>
        <dbReference type="PROSITE" id="PS50110"/>
    </source>
</evidence>
<dbReference type="InterPro" id="IPR005467">
    <property type="entry name" value="His_kinase_dom"/>
</dbReference>
<dbReference type="GO" id="GO:0000155">
    <property type="term" value="F:phosphorelay sensor kinase activity"/>
    <property type="evidence" value="ECO:0007669"/>
    <property type="project" value="InterPro"/>
</dbReference>
<sequence length="644" mass="69845">MAMASPMTNEQSLEALKAGLNCIDQGLTLFDANLNLVYVNKSACDLLGLSEELARPGTPFETIIRWNAERGEYGAGDVETMVEERVRAAWEFRPHTLERVRPNGVVVLVSGWPLPSGGFATVYSDITAQRRREMDLERRILKRTDELRQSEERLRLIANEVPAGIAYVDISGQFQFVNGRFAKAYNLKPEQIIGMRERDLLPPEVWDYVSRYFEKAICGEPQTFDTPITFPDGRRLDIRTLLRPDRSSDQTINGFYVLSVNVTREKQALDALLQAQRMDALGQLSSGIAHDFNNLLTIILGNLKPLSDRIHDEYLRSEMLEPAIRATRRGADLMRRLLAVARRQPISPSKVDVSECVGEIAKLLRPSLGEDIGLICECDENTPAAFADPALLETSLINLVINAADAMNCSGGSITIRTSANADGAVAIAVSDNGPGMDETTRARIFEPFFSTKSDQSRSGLGLTMVHGFITDSGGSIAVESEPGRGTFFLLTLPAATGAVAGSETESAQGPEGYPLKNKLVLLVDDEQAVRRVLRRDLVAAGASVIESENGAEGLEILKQVSAVSAIVSDVSMPVMDGIALATAARKLRGNLPIVLLSGYGAEAVSKELPDGISIMHKPCDVTAIAIALANSQTSSFEKGGPNT</sequence>
<dbReference type="PRINTS" id="PR00344">
    <property type="entry name" value="BCTRLSENSOR"/>
</dbReference>
<dbReference type="PANTHER" id="PTHR43065:SF42">
    <property type="entry name" value="TWO-COMPONENT SENSOR PPRA"/>
    <property type="match status" value="1"/>
</dbReference>
<dbReference type="SMART" id="SM00387">
    <property type="entry name" value="HATPase_c"/>
    <property type="match status" value="1"/>
</dbReference>
<dbReference type="SUPFAM" id="SSF52172">
    <property type="entry name" value="CheY-like"/>
    <property type="match status" value="1"/>
</dbReference>
<evidence type="ECO:0000259" key="5">
    <source>
        <dbReference type="PROSITE" id="PS50109"/>
    </source>
</evidence>
<reference evidence="9" key="1">
    <citation type="submission" date="2017-11" db="EMBL/GenBank/DDBJ databases">
        <authorList>
            <person name="Kuznetsova I."/>
            <person name="Sazanova A."/>
            <person name="Chirak E."/>
            <person name="Safronova V."/>
            <person name="Willems A."/>
        </authorList>
    </citation>
    <scope>NUCLEOTIDE SEQUENCE [LARGE SCALE GENOMIC DNA]</scope>
    <source>
        <strain evidence="9">STM 196</strain>
    </source>
</reference>
<dbReference type="SUPFAM" id="SSF55874">
    <property type="entry name" value="ATPase domain of HSP90 chaperone/DNA topoisomerase II/histidine kinase"/>
    <property type="match status" value="1"/>
</dbReference>
<dbReference type="EC" id="2.7.13.3" evidence="2"/>
<feature type="domain" description="PAS" evidence="7">
    <location>
        <begin position="12"/>
        <end position="52"/>
    </location>
</feature>
<evidence type="ECO:0000313" key="9">
    <source>
        <dbReference type="Proteomes" id="UP000241444"/>
    </source>
</evidence>
<evidence type="ECO:0000256" key="3">
    <source>
        <dbReference type="ARBA" id="ARBA00022553"/>
    </source>
</evidence>
<keyword evidence="9" id="KW-1185">Reference proteome</keyword>
<dbReference type="Pfam" id="PF12860">
    <property type="entry name" value="PAS_7"/>
    <property type="match status" value="1"/>
</dbReference>
<dbReference type="InterPro" id="IPR001789">
    <property type="entry name" value="Sig_transdc_resp-reg_receiver"/>
</dbReference>
<evidence type="ECO:0000256" key="1">
    <source>
        <dbReference type="ARBA" id="ARBA00000085"/>
    </source>
</evidence>
<name>A0A2P7BA90_9HYPH</name>
<dbReference type="AlphaFoldDB" id="A0A2P7BA90"/>
<dbReference type="SUPFAM" id="SSF55785">
    <property type="entry name" value="PYP-like sensor domain (PAS domain)"/>
    <property type="match status" value="2"/>
</dbReference>
<dbReference type="CDD" id="cd00130">
    <property type="entry name" value="PAS"/>
    <property type="match status" value="2"/>
</dbReference>
<evidence type="ECO:0000259" key="7">
    <source>
        <dbReference type="PROSITE" id="PS50112"/>
    </source>
</evidence>
<dbReference type="Proteomes" id="UP000241444">
    <property type="component" value="Unassembled WGS sequence"/>
</dbReference>